<dbReference type="KEGG" id="scor:J3U87_04620"/>
<dbReference type="RefSeq" id="WP_420038251.1">
    <property type="nucleotide sequence ID" value="NZ_CP071793.1"/>
</dbReference>
<name>A0A8A4TRM7_SULCO</name>
<keyword evidence="2" id="KW-1185">Reference proteome</keyword>
<reference evidence="1" key="1">
    <citation type="submission" date="2021-03" db="EMBL/GenBank/DDBJ databases">
        <title>Acanthopleuribacteraceae sp. M133.</title>
        <authorList>
            <person name="Wang G."/>
        </authorList>
    </citation>
    <scope>NUCLEOTIDE SEQUENCE</scope>
    <source>
        <strain evidence="1">M133</strain>
    </source>
</reference>
<protein>
    <submittedName>
        <fullName evidence="1">IS66 family insertion sequence element accessory protein TnpB</fullName>
    </submittedName>
</protein>
<accession>A0A8A4TRM7</accession>
<sequence length="59" mass="6804">MKRLEAERFRWPTRETEVLQIGQRELAWLLDGLDIRQAHETLRYSACNSFACQGPGSPA</sequence>
<evidence type="ECO:0000313" key="2">
    <source>
        <dbReference type="Proteomes" id="UP000663929"/>
    </source>
</evidence>
<dbReference type="AlphaFoldDB" id="A0A8A4TRM7"/>
<organism evidence="1 2">
    <name type="scientific">Sulfidibacter corallicola</name>
    <dbReference type="NCBI Taxonomy" id="2818388"/>
    <lineage>
        <taxon>Bacteria</taxon>
        <taxon>Pseudomonadati</taxon>
        <taxon>Acidobacteriota</taxon>
        <taxon>Holophagae</taxon>
        <taxon>Acanthopleuribacterales</taxon>
        <taxon>Acanthopleuribacteraceae</taxon>
        <taxon>Sulfidibacter</taxon>
    </lineage>
</organism>
<evidence type="ECO:0000313" key="1">
    <source>
        <dbReference type="EMBL" id="QTD51732.1"/>
    </source>
</evidence>
<dbReference type="InterPro" id="IPR008878">
    <property type="entry name" value="Transposase_IS66_Orf2"/>
</dbReference>
<dbReference type="Proteomes" id="UP000663929">
    <property type="component" value="Chromosome"/>
</dbReference>
<dbReference type="Pfam" id="PF05717">
    <property type="entry name" value="TnpB_IS66"/>
    <property type="match status" value="1"/>
</dbReference>
<gene>
    <name evidence="1" type="primary">tnpB</name>
    <name evidence="1" type="ORF">J3U87_04620</name>
</gene>
<proteinExistence type="predicted"/>
<dbReference type="EMBL" id="CP071793">
    <property type="protein sequence ID" value="QTD51732.1"/>
    <property type="molecule type" value="Genomic_DNA"/>
</dbReference>